<feature type="short sequence motif" description="'KMSKS' region" evidence="13">
    <location>
        <begin position="297"/>
        <end position="301"/>
    </location>
</feature>
<dbReference type="InterPro" id="IPR014729">
    <property type="entry name" value="Rossmann-like_a/b/a_fold"/>
</dbReference>
<dbReference type="PANTHER" id="PTHR43326">
    <property type="entry name" value="METHIONYL-TRNA SYNTHETASE"/>
    <property type="match status" value="1"/>
</dbReference>
<evidence type="ECO:0000256" key="10">
    <source>
        <dbReference type="ARBA" id="ARBA00022917"/>
    </source>
</evidence>
<comment type="caution">
    <text evidence="13">Lacks conserved residue(s) required for the propagation of feature annotation.</text>
</comment>
<evidence type="ECO:0000256" key="1">
    <source>
        <dbReference type="ARBA" id="ARBA00003314"/>
    </source>
</evidence>
<dbReference type="NCBIfam" id="TIGR00398">
    <property type="entry name" value="metG"/>
    <property type="match status" value="1"/>
</dbReference>
<keyword evidence="9 13" id="KW-0694">RNA-binding</keyword>
<feature type="region of interest" description="Disordered" evidence="15">
    <location>
        <begin position="508"/>
        <end position="551"/>
    </location>
</feature>
<reference evidence="17 18" key="1">
    <citation type="journal article" date="2010" name="Proc. Natl. Acad. Sci. U.S.A.">
        <title>A Nitrospira metagenome illuminates the physiology and evolution of globally important nitrite-oxidizing bacteria.</title>
        <authorList>
            <person name="Lucker S."/>
            <person name="Wagner M."/>
            <person name="Maixner F."/>
            <person name="Pelletier E."/>
            <person name="Koch H."/>
            <person name="Vacherie B."/>
            <person name="Rattei T."/>
            <person name="Sinninghe Damste J."/>
            <person name="Spieck E."/>
            <person name="Le Paslier D."/>
            <person name="Daims H."/>
        </authorList>
    </citation>
    <scope>NUCLEOTIDE SEQUENCE [LARGE SCALE GENOMIC DNA]</scope>
</reference>
<evidence type="ECO:0000313" key="18">
    <source>
        <dbReference type="Proteomes" id="UP000001660"/>
    </source>
</evidence>
<keyword evidence="4 13" id="KW-0963">Cytoplasm</keyword>
<evidence type="ECO:0000256" key="14">
    <source>
        <dbReference type="RuleBase" id="RU363039"/>
    </source>
</evidence>
<dbReference type="SUPFAM" id="SSF47323">
    <property type="entry name" value="Anticodon-binding domain of a subclass of class I aminoacyl-tRNA synthetases"/>
    <property type="match status" value="1"/>
</dbReference>
<dbReference type="FunFam" id="2.170.220.10:FF:000001">
    <property type="entry name" value="methionine--tRNA ligase, mitochondrial"/>
    <property type="match status" value="1"/>
</dbReference>
<dbReference type="InterPro" id="IPR004495">
    <property type="entry name" value="Met-tRNA-synth_bsu_C"/>
</dbReference>
<keyword evidence="6 13" id="KW-0436">Ligase</keyword>
<evidence type="ECO:0000256" key="7">
    <source>
        <dbReference type="ARBA" id="ARBA00022741"/>
    </source>
</evidence>
<dbReference type="Pfam" id="PF19303">
    <property type="entry name" value="Anticodon_3"/>
    <property type="match status" value="1"/>
</dbReference>
<sequence>MNKRDTFYITTPIYYVNDVPHIGHAYTTVAADVLARYWRLRGRDVFFLTGLDEHGQKVQQAAAKAGVAPQAHCDRLAPQFTNLWQRLNISNDAFIRTTDKPHQAVVQRYLQQLYDKQLIYKADYTGWYCTYDERFWTEKDVVNGLCPDCKRPIERLSEHNYFFKMGQYQERLIEHIRTHDDFIRPVSRRNEVLGFLQTQKLGDLSISRPKSRLSWGIELPFDKEYVTYVWFDALVNYVSALEYKPGLERFWPADAHLVGKDILTTHAVYWSTMLMALERPLPHSIFAHGWWTVDGEKMSKSRGNVVDPNAMIDQFGADAFRYFLLREVPFGQDGDFSRTTMVTTINSALANGIGNLLSRTLTMIERSCAGTIPDRGPAVLPELEQRIEDVARQLPGRIEAGYNALLFRDVLLMVEELNSACDEYIDKSAPWKLAKQPEAQPQLHTVLNTSARALRLLAILLYPFMPTAAQQMIHQLGLSLDLSQPVSDENSSWDKTLAGSRIQKGASLFPRIETKPQGAKPVSETPASPQPSPVTPSPAAAQSSAPPVAAPAAAQPAQIGIDDFMKIQLKAAKVLAAERVPKSEKLLKLQVSLGSEQRQIVAGIGKKYEPETLIGKTIVIVANLKPAKLMGIESQGMVLAAGDSEVRGLATFIEDVEPGTKVK</sequence>
<feature type="binding site" evidence="13">
    <location>
        <position position="149"/>
    </location>
    <ligand>
        <name>Zn(2+)</name>
        <dbReference type="ChEBI" id="CHEBI:29105"/>
    </ligand>
</feature>
<comment type="catalytic activity">
    <reaction evidence="12 13">
        <text>tRNA(Met) + L-methionine + ATP = L-methionyl-tRNA(Met) + AMP + diphosphate</text>
        <dbReference type="Rhea" id="RHEA:13481"/>
        <dbReference type="Rhea" id="RHEA-COMP:9667"/>
        <dbReference type="Rhea" id="RHEA-COMP:9698"/>
        <dbReference type="ChEBI" id="CHEBI:30616"/>
        <dbReference type="ChEBI" id="CHEBI:33019"/>
        <dbReference type="ChEBI" id="CHEBI:57844"/>
        <dbReference type="ChEBI" id="CHEBI:78442"/>
        <dbReference type="ChEBI" id="CHEBI:78530"/>
        <dbReference type="ChEBI" id="CHEBI:456215"/>
        <dbReference type="EC" id="6.1.1.10"/>
    </reaction>
</comment>
<dbReference type="InterPro" id="IPR009080">
    <property type="entry name" value="tRNAsynth_Ia_anticodon-bd"/>
</dbReference>
<feature type="domain" description="TRNA-binding" evidence="16">
    <location>
        <begin position="563"/>
        <end position="663"/>
    </location>
</feature>
<feature type="binding site" evidence="13">
    <location>
        <position position="146"/>
    </location>
    <ligand>
        <name>Zn(2+)</name>
        <dbReference type="ChEBI" id="CHEBI:29105"/>
    </ligand>
</feature>
<organism evidence="17 18">
    <name type="scientific">Nitrospira defluvii</name>
    <dbReference type="NCBI Taxonomy" id="330214"/>
    <lineage>
        <taxon>Bacteria</taxon>
        <taxon>Pseudomonadati</taxon>
        <taxon>Nitrospirota</taxon>
        <taxon>Nitrospiria</taxon>
        <taxon>Nitrospirales</taxon>
        <taxon>Nitrospiraceae</taxon>
        <taxon>Nitrospira</taxon>
    </lineage>
</organism>
<keyword evidence="11 13" id="KW-0030">Aminoacyl-tRNA synthetase</keyword>
<comment type="function">
    <text evidence="1 13">Is required not only for elongation of protein synthesis but also for the initiation of all mRNA translation through initiator tRNA(fMet) aminoacylation.</text>
</comment>
<comment type="subunit">
    <text evidence="3 13">Homodimer.</text>
</comment>
<dbReference type="EMBL" id="FP929003">
    <property type="protein sequence ID" value="CBK42626.1"/>
    <property type="molecule type" value="Genomic_DNA"/>
</dbReference>
<dbReference type="Proteomes" id="UP000001660">
    <property type="component" value="Chromosome"/>
</dbReference>
<dbReference type="STRING" id="330214.NIDE2927"/>
<dbReference type="InterPro" id="IPR015413">
    <property type="entry name" value="Methionyl/Leucyl_tRNA_Synth"/>
</dbReference>
<dbReference type="CDD" id="cd07957">
    <property type="entry name" value="Anticodon_Ia_Met"/>
    <property type="match status" value="1"/>
</dbReference>
<dbReference type="GO" id="GO:0000049">
    <property type="term" value="F:tRNA binding"/>
    <property type="evidence" value="ECO:0007669"/>
    <property type="project" value="UniProtKB-UniRule"/>
</dbReference>
<name>D8PH89_9BACT</name>
<dbReference type="NCBIfam" id="NF008900">
    <property type="entry name" value="PRK12267.1"/>
    <property type="match status" value="1"/>
</dbReference>
<dbReference type="Gene3D" id="1.10.730.10">
    <property type="entry name" value="Isoleucyl-tRNA Synthetase, Domain 1"/>
    <property type="match status" value="1"/>
</dbReference>
<dbReference type="eggNOG" id="COG0073">
    <property type="taxonomic scope" value="Bacteria"/>
</dbReference>
<dbReference type="eggNOG" id="COG0143">
    <property type="taxonomic scope" value="Bacteria"/>
</dbReference>
<keyword evidence="18" id="KW-1185">Reference proteome</keyword>
<feature type="short sequence motif" description="'HIGH' region" evidence="13">
    <location>
        <begin position="14"/>
        <end position="24"/>
    </location>
</feature>
<accession>D8PH89</accession>
<dbReference type="GO" id="GO:0006431">
    <property type="term" value="P:methionyl-tRNA aminoacylation"/>
    <property type="evidence" value="ECO:0007669"/>
    <property type="project" value="UniProtKB-UniRule"/>
</dbReference>
<evidence type="ECO:0000256" key="11">
    <source>
        <dbReference type="ARBA" id="ARBA00023146"/>
    </source>
</evidence>
<dbReference type="Gene3D" id="2.40.50.140">
    <property type="entry name" value="Nucleic acid-binding proteins"/>
    <property type="match status" value="1"/>
</dbReference>
<dbReference type="InterPro" id="IPR012340">
    <property type="entry name" value="NA-bd_OB-fold"/>
</dbReference>
<dbReference type="PRINTS" id="PR01041">
    <property type="entry name" value="TRNASYNTHMET"/>
</dbReference>
<evidence type="ECO:0000256" key="6">
    <source>
        <dbReference type="ARBA" id="ARBA00022598"/>
    </source>
</evidence>
<dbReference type="InterPro" id="IPR023457">
    <property type="entry name" value="Met-tRNA_synth_2"/>
</dbReference>
<dbReference type="KEGG" id="nde:NIDE2927"/>
<dbReference type="InterPro" id="IPR002547">
    <property type="entry name" value="tRNA-bd_dom"/>
</dbReference>
<dbReference type="Pfam" id="PF09334">
    <property type="entry name" value="tRNA-synt_1g"/>
    <property type="match status" value="2"/>
</dbReference>
<dbReference type="SUPFAM" id="SSF50249">
    <property type="entry name" value="Nucleic acid-binding proteins"/>
    <property type="match status" value="1"/>
</dbReference>
<evidence type="ECO:0000256" key="3">
    <source>
        <dbReference type="ARBA" id="ARBA00011738"/>
    </source>
</evidence>
<keyword evidence="10 13" id="KW-0648">Protein biosynthesis</keyword>
<dbReference type="Pfam" id="PF01588">
    <property type="entry name" value="tRNA_bind"/>
    <property type="match status" value="1"/>
</dbReference>
<dbReference type="EC" id="6.1.1.10" evidence="13"/>
<evidence type="ECO:0000256" key="2">
    <source>
        <dbReference type="ARBA" id="ARBA00004496"/>
    </source>
</evidence>
<protein>
    <recommendedName>
        <fullName evidence="13">Methionine--tRNA ligase</fullName>
        <ecNumber evidence="13">6.1.1.10</ecNumber>
    </recommendedName>
    <alternativeName>
        <fullName evidence="13">Methionyl-tRNA synthetase</fullName>
        <shortName evidence="13">MetRS</shortName>
    </alternativeName>
</protein>
<dbReference type="CDD" id="cd00814">
    <property type="entry name" value="MetRS_core"/>
    <property type="match status" value="1"/>
</dbReference>
<dbReference type="HOGENOM" id="CLU_009710_9_4_0"/>
<dbReference type="OrthoDB" id="9810191at2"/>
<proteinExistence type="inferred from homology"/>
<evidence type="ECO:0000313" key="17">
    <source>
        <dbReference type="EMBL" id="CBK42626.1"/>
    </source>
</evidence>
<feature type="compositionally biased region" description="Low complexity" evidence="15">
    <location>
        <begin position="537"/>
        <end position="551"/>
    </location>
</feature>
<dbReference type="InterPro" id="IPR041872">
    <property type="entry name" value="Anticodon_Met"/>
</dbReference>
<dbReference type="PANTHER" id="PTHR43326:SF1">
    <property type="entry name" value="METHIONINE--TRNA LIGASE, MITOCHONDRIAL"/>
    <property type="match status" value="1"/>
</dbReference>
<evidence type="ECO:0000256" key="12">
    <source>
        <dbReference type="ARBA" id="ARBA00047364"/>
    </source>
</evidence>
<dbReference type="GO" id="GO:0004825">
    <property type="term" value="F:methionine-tRNA ligase activity"/>
    <property type="evidence" value="ECO:0007669"/>
    <property type="project" value="UniProtKB-UniRule"/>
</dbReference>
<dbReference type="Gene3D" id="3.40.50.620">
    <property type="entry name" value="HUPs"/>
    <property type="match status" value="1"/>
</dbReference>
<evidence type="ECO:0000256" key="8">
    <source>
        <dbReference type="ARBA" id="ARBA00022840"/>
    </source>
</evidence>
<dbReference type="GO" id="GO:0005524">
    <property type="term" value="F:ATP binding"/>
    <property type="evidence" value="ECO:0007669"/>
    <property type="project" value="UniProtKB-UniRule"/>
</dbReference>
<comment type="subcellular location">
    <subcellularLocation>
        <location evidence="2 13">Cytoplasm</location>
    </subcellularLocation>
</comment>
<dbReference type="Gene3D" id="2.170.220.10">
    <property type="match status" value="1"/>
</dbReference>
<evidence type="ECO:0000259" key="16">
    <source>
        <dbReference type="PROSITE" id="PS50886"/>
    </source>
</evidence>
<dbReference type="AlphaFoldDB" id="D8PH89"/>
<keyword evidence="8 13" id="KW-0067">ATP-binding</keyword>
<feature type="binding site" evidence="13">
    <location>
        <position position="129"/>
    </location>
    <ligand>
        <name>Zn(2+)</name>
        <dbReference type="ChEBI" id="CHEBI:29105"/>
    </ligand>
</feature>
<gene>
    <name evidence="13 17" type="primary">metG</name>
    <name evidence="17" type="ORF">NIDE2927</name>
</gene>
<keyword evidence="5 13" id="KW-0820">tRNA-binding</keyword>
<comment type="similarity">
    <text evidence="14">Belongs to the class-I aminoacyl-tRNA synthetase family.</text>
</comment>
<dbReference type="InterPro" id="IPR033911">
    <property type="entry name" value="MetRS_core"/>
</dbReference>
<dbReference type="CDD" id="cd02800">
    <property type="entry name" value="tRNA_bind_EcMetRS_like"/>
    <property type="match status" value="1"/>
</dbReference>
<dbReference type="SUPFAM" id="SSF52374">
    <property type="entry name" value="Nucleotidylyl transferase"/>
    <property type="match status" value="1"/>
</dbReference>
<evidence type="ECO:0000256" key="5">
    <source>
        <dbReference type="ARBA" id="ARBA00022555"/>
    </source>
</evidence>
<evidence type="ECO:0000256" key="4">
    <source>
        <dbReference type="ARBA" id="ARBA00022490"/>
    </source>
</evidence>
<dbReference type="FunFam" id="2.40.50.140:FF:000042">
    <property type="entry name" value="Methionine--tRNA ligase"/>
    <property type="match status" value="1"/>
</dbReference>
<keyword evidence="7 13" id="KW-0547">Nucleotide-binding</keyword>
<dbReference type="PROSITE" id="PS50886">
    <property type="entry name" value="TRBD"/>
    <property type="match status" value="1"/>
</dbReference>
<dbReference type="GO" id="GO:0005737">
    <property type="term" value="C:cytoplasm"/>
    <property type="evidence" value="ECO:0007669"/>
    <property type="project" value="UniProtKB-SubCell"/>
</dbReference>
<dbReference type="NCBIfam" id="TIGR00399">
    <property type="entry name" value="metG_C_term"/>
    <property type="match status" value="1"/>
</dbReference>
<dbReference type="InterPro" id="IPR014758">
    <property type="entry name" value="Met-tRNA_synth"/>
</dbReference>
<dbReference type="HAMAP" id="MF_01228">
    <property type="entry name" value="Met_tRNA_synth_type2"/>
    <property type="match status" value="1"/>
</dbReference>
<evidence type="ECO:0000256" key="9">
    <source>
        <dbReference type="ARBA" id="ARBA00022884"/>
    </source>
</evidence>
<evidence type="ECO:0000256" key="15">
    <source>
        <dbReference type="SAM" id="MobiDB-lite"/>
    </source>
</evidence>
<evidence type="ECO:0000256" key="13">
    <source>
        <dbReference type="HAMAP-Rule" id="MF_01228"/>
    </source>
</evidence>